<protein>
    <recommendedName>
        <fullName evidence="1">DUF6857 domain-containing protein</fullName>
    </recommendedName>
</protein>
<accession>A0ABQ7CIP1</accession>
<evidence type="ECO:0000313" key="3">
    <source>
        <dbReference type="Proteomes" id="UP000266723"/>
    </source>
</evidence>
<proteinExistence type="predicted"/>
<keyword evidence="3" id="KW-1185">Reference proteome</keyword>
<comment type="caution">
    <text evidence="2">The sequence shown here is derived from an EMBL/GenBank/DDBJ whole genome shotgun (WGS) entry which is preliminary data.</text>
</comment>
<evidence type="ECO:0000313" key="2">
    <source>
        <dbReference type="EMBL" id="KAF3551824.1"/>
    </source>
</evidence>
<dbReference type="InterPro" id="IPR049172">
    <property type="entry name" value="DUF6857_pln"/>
</dbReference>
<dbReference type="PANTHER" id="PTHR31928:SF7">
    <property type="entry name" value="FACTOR 1-DELTA, PUTATIVE (DUF936)-RELATED"/>
    <property type="match status" value="1"/>
</dbReference>
<evidence type="ECO:0000259" key="1">
    <source>
        <dbReference type="Pfam" id="PF21647"/>
    </source>
</evidence>
<dbReference type="InterPro" id="IPR010341">
    <property type="entry name" value="DUF936_pln"/>
</dbReference>
<name>A0ABQ7CIP1_BRACR</name>
<gene>
    <name evidence="2" type="ORF">DY000_02010032</name>
</gene>
<dbReference type="PANTHER" id="PTHR31928">
    <property type="entry name" value="EXPRESSED PROTEIN"/>
    <property type="match status" value="1"/>
</dbReference>
<organism evidence="2 3">
    <name type="scientific">Brassica cretica</name>
    <name type="common">Mustard</name>
    <dbReference type="NCBI Taxonomy" id="69181"/>
    <lineage>
        <taxon>Eukaryota</taxon>
        <taxon>Viridiplantae</taxon>
        <taxon>Streptophyta</taxon>
        <taxon>Embryophyta</taxon>
        <taxon>Tracheophyta</taxon>
        <taxon>Spermatophyta</taxon>
        <taxon>Magnoliopsida</taxon>
        <taxon>eudicotyledons</taxon>
        <taxon>Gunneridae</taxon>
        <taxon>Pentapetalae</taxon>
        <taxon>rosids</taxon>
        <taxon>malvids</taxon>
        <taxon>Brassicales</taxon>
        <taxon>Brassicaceae</taxon>
        <taxon>Brassiceae</taxon>
        <taxon>Brassica</taxon>
    </lineage>
</organism>
<reference evidence="2 3" key="1">
    <citation type="journal article" date="2020" name="BMC Genomics">
        <title>Intraspecific diversification of the crop wild relative Brassica cretica Lam. using demographic model selection.</title>
        <authorList>
            <person name="Kioukis A."/>
            <person name="Michalopoulou V.A."/>
            <person name="Briers L."/>
            <person name="Pirintsos S."/>
            <person name="Studholme D.J."/>
            <person name="Pavlidis P."/>
            <person name="Sarris P.F."/>
        </authorList>
    </citation>
    <scope>NUCLEOTIDE SEQUENCE [LARGE SCALE GENOMIC DNA]</scope>
    <source>
        <strain evidence="3">cv. PFS-1207/04</strain>
    </source>
</reference>
<sequence>MNALENKQQLKTKHENKLAQDVIVQDTIVLATTLEFDAFILGAKKNAVAWVQDAVVTGFSLFNLFKEPGKQEDTTAHQDHHHYIVIHNTSEKLNPKENTTCKNRLKESLSLAEELLRVSSPWFFKYLENSLKKGSFFVKKEEANGKESILISLKAVNCWLHDLIKNRCEASEKVEELRKKLHQFLLKRIEYAIGETMYHNNPIIWNFYFSD</sequence>
<dbReference type="Proteomes" id="UP000266723">
    <property type="component" value="Unassembled WGS sequence"/>
</dbReference>
<dbReference type="Pfam" id="PF21647">
    <property type="entry name" value="DUF6857"/>
    <property type="match status" value="1"/>
</dbReference>
<dbReference type="EMBL" id="QGKV02000832">
    <property type="protein sequence ID" value="KAF3551824.1"/>
    <property type="molecule type" value="Genomic_DNA"/>
</dbReference>
<feature type="domain" description="DUF6857" evidence="1">
    <location>
        <begin position="41"/>
        <end position="194"/>
    </location>
</feature>